<accession>A0A0H5E4K1</accession>
<gene>
    <name evidence="2" type="ORF">ELAC_0793</name>
</gene>
<dbReference type="NCBIfam" id="NF033484">
    <property type="entry name" value="Stp1_PP2C_phos"/>
    <property type="match status" value="1"/>
</dbReference>
<keyword evidence="2" id="KW-0378">Hydrolase</keyword>
<name>A0A0H5E4K1_9BACT</name>
<dbReference type="SUPFAM" id="SSF81606">
    <property type="entry name" value="PP2C-like"/>
    <property type="match status" value="1"/>
</dbReference>
<dbReference type="SMART" id="SM00331">
    <property type="entry name" value="PP2C_SIG"/>
    <property type="match status" value="1"/>
</dbReference>
<keyword evidence="3" id="KW-1185">Reference proteome</keyword>
<dbReference type="EMBL" id="CWGJ01000011">
    <property type="protein sequence ID" value="CRX38145.1"/>
    <property type="molecule type" value="Genomic_DNA"/>
</dbReference>
<organism evidence="2 3">
    <name type="scientific">Estrella lausannensis</name>
    <dbReference type="NCBI Taxonomy" id="483423"/>
    <lineage>
        <taxon>Bacteria</taxon>
        <taxon>Pseudomonadati</taxon>
        <taxon>Chlamydiota</taxon>
        <taxon>Chlamydiia</taxon>
        <taxon>Parachlamydiales</taxon>
        <taxon>Candidatus Criblamydiaceae</taxon>
        <taxon>Estrella</taxon>
    </lineage>
</organism>
<dbReference type="AlphaFoldDB" id="A0A0H5E4K1"/>
<dbReference type="RefSeq" id="WP_098037994.1">
    <property type="nucleotide sequence ID" value="NZ_CWGJ01000011.1"/>
</dbReference>
<dbReference type="PROSITE" id="PS51746">
    <property type="entry name" value="PPM_2"/>
    <property type="match status" value="1"/>
</dbReference>
<dbReference type="Pfam" id="PF13672">
    <property type="entry name" value="PP2C_2"/>
    <property type="match status" value="1"/>
</dbReference>
<dbReference type="EC" id="3.1.3.16" evidence="2"/>
<dbReference type="PANTHER" id="PTHR47992">
    <property type="entry name" value="PROTEIN PHOSPHATASE"/>
    <property type="match status" value="1"/>
</dbReference>
<dbReference type="OrthoDB" id="9801841at2"/>
<dbReference type="GO" id="GO:0004722">
    <property type="term" value="F:protein serine/threonine phosphatase activity"/>
    <property type="evidence" value="ECO:0007669"/>
    <property type="project" value="UniProtKB-EC"/>
</dbReference>
<dbReference type="Proteomes" id="UP000220251">
    <property type="component" value="Unassembled WGS sequence"/>
</dbReference>
<dbReference type="InterPro" id="IPR036457">
    <property type="entry name" value="PPM-type-like_dom_sf"/>
</dbReference>
<reference evidence="3" key="1">
    <citation type="submission" date="2015-06" db="EMBL/GenBank/DDBJ databases">
        <authorList>
            <person name="Bertelli C."/>
        </authorList>
    </citation>
    <scope>NUCLEOTIDE SEQUENCE [LARGE SCALE GENOMIC DNA]</scope>
    <source>
        <strain evidence="3">CRIB-30</strain>
    </source>
</reference>
<dbReference type="CDD" id="cd00143">
    <property type="entry name" value="PP2Cc"/>
    <property type="match status" value="1"/>
</dbReference>
<dbReference type="Gene3D" id="3.60.40.10">
    <property type="entry name" value="PPM-type phosphatase domain"/>
    <property type="match status" value="1"/>
</dbReference>
<feature type="domain" description="PPM-type phosphatase" evidence="1">
    <location>
        <begin position="9"/>
        <end position="252"/>
    </location>
</feature>
<dbReference type="SMART" id="SM00332">
    <property type="entry name" value="PP2Cc"/>
    <property type="match status" value="1"/>
</dbReference>
<evidence type="ECO:0000313" key="2">
    <source>
        <dbReference type="EMBL" id="CRX38145.1"/>
    </source>
</evidence>
<dbReference type="InterPro" id="IPR001932">
    <property type="entry name" value="PPM-type_phosphatase-like_dom"/>
</dbReference>
<dbReference type="InterPro" id="IPR015655">
    <property type="entry name" value="PP2C"/>
</dbReference>
<proteinExistence type="predicted"/>
<evidence type="ECO:0000313" key="3">
    <source>
        <dbReference type="Proteomes" id="UP000220251"/>
    </source>
</evidence>
<sequence>MVLQLMSYKISASGLSDVGLVRENNEDIWAELPEEKFYVLADGMGGHQAGEIASQEAVFNFLEIIRKVLTSSSRKLSLKEMKDAIKESIEEVNKTIYEMGRSDQQLGGMGTTFCCVHFHPEAVIYAHVGDSRIYHFGKEGLQQLTKDHSLMSELVELGYLSEPEAKEFLYKNILTRAIGTESSIVPAVGSREVQADDIFIMCSDGLSDLVSIQEIEAIIRESPTIDDCAQALVSEAKRKGGYDNITVVLLKVLDDDSTKRNLSR</sequence>
<evidence type="ECO:0000259" key="1">
    <source>
        <dbReference type="PROSITE" id="PS51746"/>
    </source>
</evidence>
<protein>
    <submittedName>
        <fullName evidence="2">Serine/threonine protein phosphatase</fullName>
        <ecNumber evidence="2">3.1.3.16</ecNumber>
    </submittedName>
</protein>